<proteinExistence type="predicted"/>
<evidence type="ECO:0000313" key="2">
    <source>
        <dbReference type="EMBL" id="KIH65953.1"/>
    </source>
</evidence>
<accession>A0A0C2D8C5</accession>
<evidence type="ECO:0000256" key="1">
    <source>
        <dbReference type="SAM" id="MobiDB-lite"/>
    </source>
</evidence>
<protein>
    <recommendedName>
        <fullName evidence="4">RNase H type-1 domain-containing protein</fullName>
    </recommendedName>
</protein>
<sequence>MLELRAIFFGLESFGRKWQGIDALIKSDKTSAIAYIKKRGGTRKNAMSMLPRTIWEWALRKEIHLLATHKPGVRNVEAQQGSTVSLRASPESSAKPFHRLT</sequence>
<gene>
    <name evidence="2" type="ORF">ANCDUO_03724</name>
</gene>
<name>A0A0C2D8C5_9BILA</name>
<dbReference type="OrthoDB" id="5867504at2759"/>
<organism evidence="2 3">
    <name type="scientific">Ancylostoma duodenale</name>
    <dbReference type="NCBI Taxonomy" id="51022"/>
    <lineage>
        <taxon>Eukaryota</taxon>
        <taxon>Metazoa</taxon>
        <taxon>Ecdysozoa</taxon>
        <taxon>Nematoda</taxon>
        <taxon>Chromadorea</taxon>
        <taxon>Rhabditida</taxon>
        <taxon>Rhabditina</taxon>
        <taxon>Rhabditomorpha</taxon>
        <taxon>Strongyloidea</taxon>
        <taxon>Ancylostomatidae</taxon>
        <taxon>Ancylostomatinae</taxon>
        <taxon>Ancylostoma</taxon>
    </lineage>
</organism>
<dbReference type="Proteomes" id="UP000054047">
    <property type="component" value="Unassembled WGS sequence"/>
</dbReference>
<evidence type="ECO:0008006" key="4">
    <source>
        <dbReference type="Google" id="ProtNLM"/>
    </source>
</evidence>
<evidence type="ECO:0000313" key="3">
    <source>
        <dbReference type="Proteomes" id="UP000054047"/>
    </source>
</evidence>
<dbReference type="CDD" id="cd09275">
    <property type="entry name" value="RNase_HI_RT_DIRS1"/>
    <property type="match status" value="1"/>
</dbReference>
<dbReference type="AlphaFoldDB" id="A0A0C2D8C5"/>
<feature type="region of interest" description="Disordered" evidence="1">
    <location>
        <begin position="77"/>
        <end position="101"/>
    </location>
</feature>
<keyword evidence="3" id="KW-1185">Reference proteome</keyword>
<dbReference type="EMBL" id="KN727329">
    <property type="protein sequence ID" value="KIH65953.1"/>
    <property type="molecule type" value="Genomic_DNA"/>
</dbReference>
<reference evidence="2 3" key="1">
    <citation type="submission" date="2013-12" db="EMBL/GenBank/DDBJ databases">
        <title>Draft genome of the parsitic nematode Ancylostoma duodenale.</title>
        <authorList>
            <person name="Mitreva M."/>
        </authorList>
    </citation>
    <scope>NUCLEOTIDE SEQUENCE [LARGE SCALE GENOMIC DNA]</scope>
    <source>
        <strain evidence="2 3">Zhejiang</strain>
    </source>
</reference>
<feature type="compositionally biased region" description="Polar residues" evidence="1">
    <location>
        <begin position="77"/>
        <end position="92"/>
    </location>
</feature>